<accession>A0AAN5CVK7</accession>
<evidence type="ECO:0000256" key="1">
    <source>
        <dbReference type="SAM" id="Phobius"/>
    </source>
</evidence>
<keyword evidence="3" id="KW-1185">Reference proteome</keyword>
<dbReference type="PANTHER" id="PTHR33351">
    <property type="entry name" value="HISACTOPHILIN-1-RELATED"/>
    <property type="match status" value="1"/>
</dbReference>
<reference evidence="3" key="1">
    <citation type="submission" date="2022-10" db="EMBL/GenBank/DDBJ databases">
        <title>Genome assembly of Pristionchus species.</title>
        <authorList>
            <person name="Yoshida K."/>
            <person name="Sommer R.J."/>
        </authorList>
    </citation>
    <scope>NUCLEOTIDE SEQUENCE [LARGE SCALE GENOMIC DNA]</scope>
    <source>
        <strain evidence="3">RS5460</strain>
    </source>
</reference>
<dbReference type="GO" id="GO:0030041">
    <property type="term" value="P:actin filament polymerization"/>
    <property type="evidence" value="ECO:0007669"/>
    <property type="project" value="TreeGrafter"/>
</dbReference>
<organism evidence="2 3">
    <name type="scientific">Pristionchus mayeri</name>
    <dbReference type="NCBI Taxonomy" id="1317129"/>
    <lineage>
        <taxon>Eukaryota</taxon>
        <taxon>Metazoa</taxon>
        <taxon>Ecdysozoa</taxon>
        <taxon>Nematoda</taxon>
        <taxon>Chromadorea</taxon>
        <taxon>Rhabditida</taxon>
        <taxon>Rhabditina</taxon>
        <taxon>Diplogasteromorpha</taxon>
        <taxon>Diplogasteroidea</taxon>
        <taxon>Neodiplogasteridae</taxon>
        <taxon>Pristionchus</taxon>
    </lineage>
</organism>
<gene>
    <name evidence="2" type="ORF">PMAYCL1PPCAC_21500</name>
</gene>
<evidence type="ECO:0008006" key="4">
    <source>
        <dbReference type="Google" id="ProtNLM"/>
    </source>
</evidence>
<name>A0AAN5CVK7_9BILA</name>
<sequence length="127" mass="14635">DGKPSSLGFRSPMFAYLLYICWFFLFNSVSLAPSLFGQRHLKSEHGTFLYGNDSNEATMDKLDLPCATWNIKRHKEKIALELYCAPWGRYLFANTKGTVYLSGPRGANVFVWTPMNNDETWSFRSEF</sequence>
<keyword evidence="1" id="KW-0812">Transmembrane</keyword>
<proteinExistence type="predicted"/>
<keyword evidence="1" id="KW-0472">Membrane</keyword>
<dbReference type="PANTHER" id="PTHR33351:SF1">
    <property type="entry name" value="IG-LIKE DOMAIN-CONTAINING PROTEIN-RELATED"/>
    <property type="match status" value="1"/>
</dbReference>
<dbReference type="AlphaFoldDB" id="A0AAN5CVK7"/>
<evidence type="ECO:0000313" key="3">
    <source>
        <dbReference type="Proteomes" id="UP001328107"/>
    </source>
</evidence>
<protein>
    <recommendedName>
        <fullName evidence="4">Fascin domain-containing protein</fullName>
    </recommendedName>
</protein>
<dbReference type="SUPFAM" id="SSF50405">
    <property type="entry name" value="Actin-crosslinking proteins"/>
    <property type="match status" value="1"/>
</dbReference>
<feature type="non-terminal residue" evidence="2">
    <location>
        <position position="127"/>
    </location>
</feature>
<dbReference type="InterPro" id="IPR008999">
    <property type="entry name" value="Actin-crosslinking"/>
</dbReference>
<keyword evidence="1" id="KW-1133">Transmembrane helix</keyword>
<dbReference type="Proteomes" id="UP001328107">
    <property type="component" value="Unassembled WGS sequence"/>
</dbReference>
<feature type="non-terminal residue" evidence="2">
    <location>
        <position position="1"/>
    </location>
</feature>
<dbReference type="Gene3D" id="2.80.10.50">
    <property type="match status" value="1"/>
</dbReference>
<comment type="caution">
    <text evidence="2">The sequence shown here is derived from an EMBL/GenBank/DDBJ whole genome shotgun (WGS) entry which is preliminary data.</text>
</comment>
<dbReference type="EMBL" id="BTRK01000005">
    <property type="protein sequence ID" value="GMR51305.1"/>
    <property type="molecule type" value="Genomic_DNA"/>
</dbReference>
<feature type="transmembrane region" description="Helical" evidence="1">
    <location>
        <begin position="13"/>
        <end position="36"/>
    </location>
</feature>
<evidence type="ECO:0000313" key="2">
    <source>
        <dbReference type="EMBL" id="GMR51305.1"/>
    </source>
</evidence>
<dbReference type="GO" id="GO:0051015">
    <property type="term" value="F:actin filament binding"/>
    <property type="evidence" value="ECO:0007669"/>
    <property type="project" value="TreeGrafter"/>
</dbReference>
<dbReference type="InterPro" id="IPR052883">
    <property type="entry name" value="Hisactophilin"/>
</dbReference>
<dbReference type="GO" id="GO:0015629">
    <property type="term" value="C:actin cytoskeleton"/>
    <property type="evidence" value="ECO:0007669"/>
    <property type="project" value="TreeGrafter"/>
</dbReference>